<reference evidence="2 3" key="1">
    <citation type="submission" date="2020-08" db="EMBL/GenBank/DDBJ databases">
        <title>A Genomic Blueprint of the Chicken Gut Microbiome.</title>
        <authorList>
            <person name="Gilroy R."/>
            <person name="Ravi A."/>
            <person name="Getino M."/>
            <person name="Pursley I."/>
            <person name="Horton D.L."/>
            <person name="Alikhan N.-F."/>
            <person name="Baker D."/>
            <person name="Gharbi K."/>
            <person name="Hall N."/>
            <person name="Watson M."/>
            <person name="Adriaenssens E.M."/>
            <person name="Foster-Nyarko E."/>
            <person name="Jarju S."/>
            <person name="Secka A."/>
            <person name="Antonio M."/>
            <person name="Oren A."/>
            <person name="Chaudhuri R."/>
            <person name="La Ragione R.M."/>
            <person name="Hildebrand F."/>
            <person name="Pallen M.J."/>
        </authorList>
    </citation>
    <scope>NUCLEOTIDE SEQUENCE [LARGE SCALE GENOMIC DNA]</scope>
    <source>
        <strain evidence="2 3">Sa1YVA5</strain>
    </source>
</reference>
<comment type="caution">
    <text evidence="2">The sequence shown here is derived from an EMBL/GenBank/DDBJ whole genome shotgun (WGS) entry which is preliminary data.</text>
</comment>
<proteinExistence type="predicted"/>
<dbReference type="RefSeq" id="WP_191734318.1">
    <property type="nucleotide sequence ID" value="NZ_JACSPR010000010.1"/>
</dbReference>
<dbReference type="Proteomes" id="UP000650224">
    <property type="component" value="Unassembled WGS sequence"/>
</dbReference>
<sequence length="321" mass="34873">MIGMYAHHAGSGHLHRVRAIQKHLQDDSVVFSSAPGADIILPDDTEPIRASARDETANDTVHWAPIGVPGHTERLAIIAEWIATHHPSVFYVDCSVDIAIFVRLMGIPVVTIAMPGFRHDRPHQVSYLQADAIIAAWPDWVPVPASLIGYENKIHTVGGISRFEDEAGEAMGESLPHAGDTGENVIILRGAGGDDFDKYQWPPATVLGGDARVENPMPYLRSASAVIAAAGQNSVADLAVARAPAVIFPQERPFGEQDATAQHLDRAGLAVVLRDFPDPGQWPQLFEEARKRAANWHLWQVEGAAARAAQVIESVAARYRR</sequence>
<dbReference type="EMBL" id="JACSPR010000010">
    <property type="protein sequence ID" value="MBD8031083.1"/>
    <property type="molecule type" value="Genomic_DNA"/>
</dbReference>
<feature type="domain" description="Glycosyl transferase family 28 C-terminal" evidence="1">
    <location>
        <begin position="215"/>
        <end position="275"/>
    </location>
</feature>
<name>A0A8I0LG71_9CORY</name>
<keyword evidence="3" id="KW-1185">Reference proteome</keyword>
<gene>
    <name evidence="2" type="ORF">H9627_12280</name>
</gene>
<dbReference type="SUPFAM" id="SSF53756">
    <property type="entry name" value="UDP-Glycosyltransferase/glycogen phosphorylase"/>
    <property type="match status" value="1"/>
</dbReference>
<evidence type="ECO:0000313" key="2">
    <source>
        <dbReference type="EMBL" id="MBD8031083.1"/>
    </source>
</evidence>
<dbReference type="AlphaFoldDB" id="A0A8I0LG71"/>
<dbReference type="InterPro" id="IPR007235">
    <property type="entry name" value="Glyco_trans_28_C"/>
</dbReference>
<accession>A0A8I0LG71</accession>
<organism evidence="2 3">
    <name type="scientific">Corynebacterium gallinarum</name>
    <dbReference type="NCBI Taxonomy" id="2762214"/>
    <lineage>
        <taxon>Bacteria</taxon>
        <taxon>Bacillati</taxon>
        <taxon>Actinomycetota</taxon>
        <taxon>Actinomycetes</taxon>
        <taxon>Mycobacteriales</taxon>
        <taxon>Corynebacteriaceae</taxon>
        <taxon>Corynebacterium</taxon>
    </lineage>
</organism>
<dbReference type="GO" id="GO:0016758">
    <property type="term" value="F:hexosyltransferase activity"/>
    <property type="evidence" value="ECO:0007669"/>
    <property type="project" value="InterPro"/>
</dbReference>
<protein>
    <recommendedName>
        <fullName evidence="1">Glycosyl transferase family 28 C-terminal domain-containing protein</fullName>
    </recommendedName>
</protein>
<evidence type="ECO:0000313" key="3">
    <source>
        <dbReference type="Proteomes" id="UP000650224"/>
    </source>
</evidence>
<dbReference type="Pfam" id="PF04101">
    <property type="entry name" value="Glyco_tran_28_C"/>
    <property type="match status" value="1"/>
</dbReference>
<evidence type="ECO:0000259" key="1">
    <source>
        <dbReference type="Pfam" id="PF04101"/>
    </source>
</evidence>
<dbReference type="Gene3D" id="3.40.50.2000">
    <property type="entry name" value="Glycogen Phosphorylase B"/>
    <property type="match status" value="1"/>
</dbReference>